<protein>
    <submittedName>
        <fullName evidence="2">Signal recognition particle receptor subunit beta</fullName>
    </submittedName>
</protein>
<dbReference type="STRING" id="6186.A0A183KUI9"/>
<accession>A0A183KUI9</accession>
<reference evidence="2" key="1">
    <citation type="submission" date="2016-06" db="UniProtKB">
        <authorList>
            <consortium name="WormBaseParasite"/>
        </authorList>
    </citation>
    <scope>IDENTIFICATION</scope>
</reference>
<dbReference type="Gene3D" id="3.40.50.300">
    <property type="entry name" value="P-loop containing nucleotide triphosphate hydrolases"/>
    <property type="match status" value="1"/>
</dbReference>
<feature type="signal peptide" evidence="1">
    <location>
        <begin position="1"/>
        <end position="18"/>
    </location>
</feature>
<name>A0A183KUI9_9TREM</name>
<dbReference type="AlphaFoldDB" id="A0A183KUI9"/>
<evidence type="ECO:0000256" key="1">
    <source>
        <dbReference type="SAM" id="SignalP"/>
    </source>
</evidence>
<dbReference type="WBParaSite" id="SCUD_0001873401-mRNA-1">
    <property type="protein sequence ID" value="SCUD_0001873401-mRNA-1"/>
    <property type="gene ID" value="SCUD_0001873401"/>
</dbReference>
<dbReference type="InterPro" id="IPR027417">
    <property type="entry name" value="P-loop_NTPase"/>
</dbReference>
<proteinExistence type="predicted"/>
<feature type="chain" id="PRO_5008151698" evidence="1">
    <location>
        <begin position="19"/>
        <end position="248"/>
    </location>
</feature>
<sequence length="248" mass="27651">LIYSFFTLFVLGLADIYAQYDAQINQNNNDQSDSKASLPSLRHTNFLKHVERSSCILLVLDSLGFCKDQFSSRRNALAVAYLVLNQMERWSNGLLLEKPMACILNKIDTTGAMDEALETKYWLERMDSSEAKQHSQLPPKLLPSLTPKFESIELVSALRHTNIPGFQVGACCAMQFDDILNVCPIYSQRLSLISSPAGSQFALSPSGFLLMVPGQRILSILRRNLCISARAFLLIVVVDLDDCDPDNG</sequence>
<organism evidence="2">
    <name type="scientific">Schistosoma curassoni</name>
    <dbReference type="NCBI Taxonomy" id="6186"/>
    <lineage>
        <taxon>Eukaryota</taxon>
        <taxon>Metazoa</taxon>
        <taxon>Spiralia</taxon>
        <taxon>Lophotrochozoa</taxon>
        <taxon>Platyhelminthes</taxon>
        <taxon>Trematoda</taxon>
        <taxon>Digenea</taxon>
        <taxon>Strigeidida</taxon>
        <taxon>Schistosomatoidea</taxon>
        <taxon>Schistosomatidae</taxon>
        <taxon>Schistosoma</taxon>
    </lineage>
</organism>
<keyword evidence="1" id="KW-0732">Signal</keyword>
<evidence type="ECO:0000313" key="2">
    <source>
        <dbReference type="WBParaSite" id="SCUD_0001873401-mRNA-1"/>
    </source>
</evidence>
<dbReference type="SUPFAM" id="SSF52540">
    <property type="entry name" value="P-loop containing nucleoside triphosphate hydrolases"/>
    <property type="match status" value="1"/>
</dbReference>